<dbReference type="InterPro" id="IPR003713">
    <property type="entry name" value="FliS"/>
</dbReference>
<reference evidence="8" key="1">
    <citation type="submission" date="2016-06" db="EMBL/GenBank/DDBJ databases">
        <authorList>
            <person name="Rodrigo-Torres L."/>
            <person name="Arahal R.D."/>
            <person name="Lucena T."/>
        </authorList>
    </citation>
    <scope>NUCLEOTIDE SEQUENCE [LARGE SCALE GENOMIC DNA]</scope>
    <source>
        <strain evidence="8">CECT8203</strain>
    </source>
</reference>
<keyword evidence="7" id="KW-0969">Cilium</keyword>
<dbReference type="PANTHER" id="PTHR34773">
    <property type="entry name" value="FLAGELLAR SECRETION CHAPERONE FLIS"/>
    <property type="match status" value="1"/>
</dbReference>
<dbReference type="AlphaFoldDB" id="A0A240EH76"/>
<sequence length="134" mass="14966">MLLGKQQQANYANVQVAANASVSSSFELICMLHERLIQELESVKYAIEHKDLELKSKASQKSIDILVGLDASLDLSTGEVLIQNIHALYEHGIATVFEASKEMNTELIDKLIEVMMDLKEGWEGAMEWLDEAQS</sequence>
<dbReference type="SUPFAM" id="SSF101116">
    <property type="entry name" value="Flagellar export chaperone FliS"/>
    <property type="match status" value="1"/>
</dbReference>
<dbReference type="PIRSF" id="PIRSF039090">
    <property type="entry name" value="Flis"/>
    <property type="match status" value="1"/>
</dbReference>
<dbReference type="EMBL" id="OANU01000010">
    <property type="protein sequence ID" value="SNX47539.1"/>
    <property type="molecule type" value="Genomic_DNA"/>
</dbReference>
<evidence type="ECO:0000313" key="7">
    <source>
        <dbReference type="EMBL" id="SNX47539.1"/>
    </source>
</evidence>
<dbReference type="Gene3D" id="1.20.120.340">
    <property type="entry name" value="Flagellar protein FliS"/>
    <property type="match status" value="1"/>
</dbReference>
<dbReference type="RefSeq" id="WP_096992803.1">
    <property type="nucleotide sequence ID" value="NZ_JBHSII010000001.1"/>
</dbReference>
<keyword evidence="7" id="KW-0282">Flagellum</keyword>
<evidence type="ECO:0000256" key="6">
    <source>
        <dbReference type="PIRNR" id="PIRNR039090"/>
    </source>
</evidence>
<dbReference type="CDD" id="cd16098">
    <property type="entry name" value="FliS"/>
    <property type="match status" value="1"/>
</dbReference>
<keyword evidence="8" id="KW-1185">Reference proteome</keyword>
<dbReference type="Proteomes" id="UP000219336">
    <property type="component" value="Unassembled WGS sequence"/>
</dbReference>
<evidence type="ECO:0000256" key="3">
    <source>
        <dbReference type="ARBA" id="ARBA00022490"/>
    </source>
</evidence>
<dbReference type="Pfam" id="PF02561">
    <property type="entry name" value="FliS"/>
    <property type="match status" value="1"/>
</dbReference>
<dbReference type="GO" id="GO:0044780">
    <property type="term" value="P:bacterial-type flagellum assembly"/>
    <property type="evidence" value="ECO:0007669"/>
    <property type="project" value="InterPro"/>
</dbReference>
<protein>
    <recommendedName>
        <fullName evidence="6">Flagellar secretion chaperone FliS</fullName>
    </recommendedName>
</protein>
<keyword evidence="7" id="KW-0966">Cell projection</keyword>
<comment type="similarity">
    <text evidence="2 6">Belongs to the FliS family.</text>
</comment>
<dbReference type="GO" id="GO:0071973">
    <property type="term" value="P:bacterial-type flagellum-dependent cell motility"/>
    <property type="evidence" value="ECO:0007669"/>
    <property type="project" value="TreeGrafter"/>
</dbReference>
<name>A0A240EH76_9VIBR</name>
<gene>
    <name evidence="7" type="ORF">VTH8203_01149</name>
</gene>
<evidence type="ECO:0000256" key="1">
    <source>
        <dbReference type="ARBA" id="ARBA00004514"/>
    </source>
</evidence>
<evidence type="ECO:0000313" key="8">
    <source>
        <dbReference type="Proteomes" id="UP000219336"/>
    </source>
</evidence>
<dbReference type="InterPro" id="IPR036584">
    <property type="entry name" value="FliS_sf"/>
</dbReference>
<evidence type="ECO:0000256" key="4">
    <source>
        <dbReference type="ARBA" id="ARBA00022795"/>
    </source>
</evidence>
<dbReference type="GO" id="GO:0005829">
    <property type="term" value="C:cytosol"/>
    <property type="evidence" value="ECO:0007669"/>
    <property type="project" value="UniProtKB-SubCell"/>
</dbReference>
<evidence type="ECO:0000256" key="2">
    <source>
        <dbReference type="ARBA" id="ARBA00008787"/>
    </source>
</evidence>
<comment type="subcellular location">
    <subcellularLocation>
        <location evidence="1 6">Cytoplasm</location>
        <location evidence="1 6">Cytosol</location>
    </subcellularLocation>
</comment>
<evidence type="ECO:0000256" key="5">
    <source>
        <dbReference type="ARBA" id="ARBA00023186"/>
    </source>
</evidence>
<dbReference type="PANTHER" id="PTHR34773:SF1">
    <property type="entry name" value="FLAGELLAR SECRETION CHAPERONE FLIS"/>
    <property type="match status" value="1"/>
</dbReference>
<keyword evidence="3 6" id="KW-0963">Cytoplasm</keyword>
<accession>A0A240EH76</accession>
<keyword evidence="4 6" id="KW-1005">Bacterial flagellum biogenesis</keyword>
<organism evidence="7 8">
    <name type="scientific">Vibrio thalassae</name>
    <dbReference type="NCBI Taxonomy" id="1243014"/>
    <lineage>
        <taxon>Bacteria</taxon>
        <taxon>Pseudomonadati</taxon>
        <taxon>Pseudomonadota</taxon>
        <taxon>Gammaproteobacteria</taxon>
        <taxon>Vibrionales</taxon>
        <taxon>Vibrionaceae</taxon>
        <taxon>Vibrio</taxon>
    </lineage>
</organism>
<keyword evidence="5" id="KW-0143">Chaperone</keyword>
<proteinExistence type="inferred from homology"/>
<dbReference type="OrthoDB" id="9792010at2"/>